<dbReference type="PIRSF" id="PIRSF000887">
    <property type="entry name" value="Pesterase_MJ0037"/>
    <property type="match status" value="1"/>
</dbReference>
<accession>A0A832RRW2</accession>
<dbReference type="AlphaFoldDB" id="A0A832RRW2"/>
<dbReference type="Gene3D" id="3.60.21.10">
    <property type="match status" value="1"/>
</dbReference>
<organism evidence="1 2">
    <name type="scientific">Methermicoccus shengliensis</name>
    <dbReference type="NCBI Taxonomy" id="660064"/>
    <lineage>
        <taxon>Archaea</taxon>
        <taxon>Methanobacteriati</taxon>
        <taxon>Methanobacteriota</taxon>
        <taxon>Stenosarchaea group</taxon>
        <taxon>Methanomicrobia</taxon>
        <taxon>Methanosarcinales</taxon>
        <taxon>Methermicoccaceae</taxon>
        <taxon>Methermicoccus</taxon>
    </lineage>
</organism>
<evidence type="ECO:0000313" key="2">
    <source>
        <dbReference type="Proteomes" id="UP000600363"/>
    </source>
</evidence>
<evidence type="ECO:0000313" key="1">
    <source>
        <dbReference type="EMBL" id="HIH69025.1"/>
    </source>
</evidence>
<comment type="caution">
    <text evidence="1">The sequence shown here is derived from an EMBL/GenBank/DDBJ whole genome shotgun (WGS) entry which is preliminary data.</text>
</comment>
<dbReference type="InterPro" id="IPR029052">
    <property type="entry name" value="Metallo-depent_PP-like"/>
</dbReference>
<dbReference type="SUPFAM" id="SSF56300">
    <property type="entry name" value="Metallo-dependent phosphatases"/>
    <property type="match status" value="1"/>
</dbReference>
<gene>
    <name evidence="1" type="ORF">HA299_00130</name>
</gene>
<dbReference type="InterPro" id="IPR024173">
    <property type="entry name" value="Pesterase_MJ0037-like"/>
</dbReference>
<proteinExistence type="predicted"/>
<dbReference type="Proteomes" id="UP000600363">
    <property type="component" value="Unassembled WGS sequence"/>
</dbReference>
<name>A0A832RRW2_9EURY</name>
<dbReference type="PANTHER" id="PTHR39323:SF1">
    <property type="entry name" value="BLR1149 PROTEIN"/>
    <property type="match status" value="1"/>
</dbReference>
<reference evidence="1" key="1">
    <citation type="journal article" date="2020" name="bioRxiv">
        <title>A rank-normalized archaeal taxonomy based on genome phylogeny resolves widespread incomplete and uneven classifications.</title>
        <authorList>
            <person name="Rinke C."/>
            <person name="Chuvochina M."/>
            <person name="Mussig A.J."/>
            <person name="Chaumeil P.-A."/>
            <person name="Waite D.W."/>
            <person name="Whitman W.B."/>
            <person name="Parks D.H."/>
            <person name="Hugenholtz P."/>
        </authorList>
    </citation>
    <scope>NUCLEOTIDE SEQUENCE</scope>
    <source>
        <strain evidence="1">UBA12518</strain>
    </source>
</reference>
<dbReference type="RefSeq" id="WP_042684263.1">
    <property type="nucleotide sequence ID" value="NZ_DUIH01000002.1"/>
</dbReference>
<dbReference type="CDD" id="cd07391">
    <property type="entry name" value="MPP_PF1019"/>
    <property type="match status" value="1"/>
</dbReference>
<dbReference type="PANTHER" id="PTHR39323">
    <property type="entry name" value="BLR1149 PROTEIN"/>
    <property type="match status" value="1"/>
</dbReference>
<protein>
    <submittedName>
        <fullName evidence="1">Metallophosphoesterase</fullName>
    </submittedName>
</protein>
<dbReference type="EMBL" id="DUIH01000002">
    <property type="protein sequence ID" value="HIH69025.1"/>
    <property type="molecule type" value="Genomic_DNA"/>
</dbReference>
<sequence length="259" mass="27842">MTAELQPVVDERALVVEGNERALVVADLHIGIEYELRREGVHIPSHTPKLLERLEHVLKYGFDRLVLLGDVKHTIGGVSPLEKAELPSVLERLGELVHVDIVLGNHDAGIAQLVPEGVDVHPSGGVVLDGVGYVHGHAWMNSELLGADIIVCAHTHPLVRFVDSLGCTVTLPCWLRTTLRGEVLSIALGSDAHDTPLVVVPAFCTLCGGVVANDPDSELLGPLFSSGAADVEHAECYLLDGTHLGALSQLMRFSRRERG</sequence>